<sequence>MSARNLVSYASLLGFVQQHPAEAAEFLLGCLPEKRDDLASVIFHANQQAKNPAIDATVEGAPYYNNSRDVPVRSGPGDSHRPGSSSGARKSVHDFQTSRTRLPPSPTRTTSSHSRSTTSKEGRENIVILATDEQGDVQEYAARMRTAQIEYSVIGEHMFQDGRICEDHVIAITEQRLAVPIRNSPGASKDVVVSSAAKLTWVRPRSSASHSTTFYLVPSENVDIDVLLGCHDSGEEFLGSIPSPPQRPRGFSFIEPTMNASAKQAPQPSFHRSSQLPGSSLDEKPDAIIQAMLNLQRERVLDEGETTLPQHSPASTRHKSAQCLSHNEQTNSRTPTVVPKTHEPRTDKIRLTCKLGSLSFQCWLYLDAPGEAFCENVQNEFKKRKLQFDRPNSTILFKNNKEAPDIDAYYLSLDEDALEADWGETIDWLRTNKRNVSPHIYGTIQIDDG</sequence>
<organism evidence="2 3">
    <name type="scientific">Ampelomyces quisqualis</name>
    <name type="common">Powdery mildew agent</name>
    <dbReference type="NCBI Taxonomy" id="50730"/>
    <lineage>
        <taxon>Eukaryota</taxon>
        <taxon>Fungi</taxon>
        <taxon>Dikarya</taxon>
        <taxon>Ascomycota</taxon>
        <taxon>Pezizomycotina</taxon>
        <taxon>Dothideomycetes</taxon>
        <taxon>Pleosporomycetidae</taxon>
        <taxon>Pleosporales</taxon>
        <taxon>Pleosporineae</taxon>
        <taxon>Phaeosphaeriaceae</taxon>
        <taxon>Ampelomyces</taxon>
    </lineage>
</organism>
<dbReference type="OrthoDB" id="3677625at2759"/>
<feature type="region of interest" description="Disordered" evidence="1">
    <location>
        <begin position="259"/>
        <end position="282"/>
    </location>
</feature>
<keyword evidence="3" id="KW-1185">Reference proteome</keyword>
<reference evidence="2" key="1">
    <citation type="journal article" date="2020" name="Stud. Mycol.">
        <title>101 Dothideomycetes genomes: a test case for predicting lifestyles and emergence of pathogens.</title>
        <authorList>
            <person name="Haridas S."/>
            <person name="Albert R."/>
            <person name="Binder M."/>
            <person name="Bloem J."/>
            <person name="Labutti K."/>
            <person name="Salamov A."/>
            <person name="Andreopoulos B."/>
            <person name="Baker S."/>
            <person name="Barry K."/>
            <person name="Bills G."/>
            <person name="Bluhm B."/>
            <person name="Cannon C."/>
            <person name="Castanera R."/>
            <person name="Culley D."/>
            <person name="Daum C."/>
            <person name="Ezra D."/>
            <person name="Gonzalez J."/>
            <person name="Henrissat B."/>
            <person name="Kuo A."/>
            <person name="Liang C."/>
            <person name="Lipzen A."/>
            <person name="Lutzoni F."/>
            <person name="Magnuson J."/>
            <person name="Mondo S."/>
            <person name="Nolan M."/>
            <person name="Ohm R."/>
            <person name="Pangilinan J."/>
            <person name="Park H.-J."/>
            <person name="Ramirez L."/>
            <person name="Alfaro M."/>
            <person name="Sun H."/>
            <person name="Tritt A."/>
            <person name="Yoshinaga Y."/>
            <person name="Zwiers L.-H."/>
            <person name="Turgeon B."/>
            <person name="Goodwin S."/>
            <person name="Spatafora J."/>
            <person name="Crous P."/>
            <person name="Grigoriev I."/>
        </authorList>
    </citation>
    <scope>NUCLEOTIDE SEQUENCE</scope>
    <source>
        <strain evidence="2">HMLAC05119</strain>
    </source>
</reference>
<feature type="region of interest" description="Disordered" evidence="1">
    <location>
        <begin position="306"/>
        <end position="343"/>
    </location>
</feature>
<evidence type="ECO:0000313" key="2">
    <source>
        <dbReference type="EMBL" id="KAF1919371.1"/>
    </source>
</evidence>
<accession>A0A6A5QUA3</accession>
<protein>
    <submittedName>
        <fullName evidence="2">Uncharacterized protein</fullName>
    </submittedName>
</protein>
<feature type="compositionally biased region" description="Low complexity" evidence="1">
    <location>
        <begin position="97"/>
        <end position="117"/>
    </location>
</feature>
<dbReference type="EMBL" id="ML979133">
    <property type="protein sequence ID" value="KAF1919371.1"/>
    <property type="molecule type" value="Genomic_DNA"/>
</dbReference>
<gene>
    <name evidence="2" type="ORF">BDU57DRAFT_512432</name>
</gene>
<dbReference type="Proteomes" id="UP000800096">
    <property type="component" value="Unassembled WGS sequence"/>
</dbReference>
<feature type="compositionally biased region" description="Polar residues" evidence="1">
    <location>
        <begin position="259"/>
        <end position="278"/>
    </location>
</feature>
<evidence type="ECO:0000313" key="3">
    <source>
        <dbReference type="Proteomes" id="UP000800096"/>
    </source>
</evidence>
<dbReference type="AlphaFoldDB" id="A0A6A5QUA3"/>
<evidence type="ECO:0000256" key="1">
    <source>
        <dbReference type="SAM" id="MobiDB-lite"/>
    </source>
</evidence>
<feature type="compositionally biased region" description="Polar residues" evidence="1">
    <location>
        <begin position="322"/>
        <end position="335"/>
    </location>
</feature>
<feature type="region of interest" description="Disordered" evidence="1">
    <location>
        <begin position="65"/>
        <end position="126"/>
    </location>
</feature>
<name>A0A6A5QUA3_AMPQU</name>
<proteinExistence type="predicted"/>